<evidence type="ECO:0000313" key="1">
    <source>
        <dbReference type="EMBL" id="VEU55681.1"/>
    </source>
</evidence>
<sequence length="99" mass="11854">MIKVSKLLSTDFEIHPFILGMFFGRILQSKDAKYFACFSSYKESKFSKMEDPIIESKKYTNKLKNITNEKNLLDLETFKLGQKNWTQIKKNWVLFFHFK</sequence>
<evidence type="ECO:0000313" key="2">
    <source>
        <dbReference type="Proteomes" id="UP000290482"/>
    </source>
</evidence>
<dbReference type="RefSeq" id="WP_129619144.1">
    <property type="nucleotide sequence ID" value="NZ_LR214940.1"/>
</dbReference>
<organism evidence="1 2">
    <name type="scientific">Metamycoplasma orale</name>
    <name type="common">Mycoplasma orale</name>
    <dbReference type="NCBI Taxonomy" id="2121"/>
    <lineage>
        <taxon>Bacteria</taxon>
        <taxon>Bacillati</taxon>
        <taxon>Mycoplasmatota</taxon>
        <taxon>Mycoplasmoidales</taxon>
        <taxon>Metamycoplasmataceae</taxon>
        <taxon>Metamycoplasma</taxon>
    </lineage>
</organism>
<dbReference type="EMBL" id="LR214940">
    <property type="protein sequence ID" value="VEU55681.1"/>
    <property type="molecule type" value="Genomic_DNA"/>
</dbReference>
<keyword evidence="2" id="KW-1185">Reference proteome</keyword>
<reference evidence="1 2" key="1">
    <citation type="submission" date="2019-01" db="EMBL/GenBank/DDBJ databases">
        <authorList>
            <consortium name="Pathogen Informatics"/>
        </authorList>
    </citation>
    <scope>NUCLEOTIDE SEQUENCE [LARGE SCALE GENOMIC DNA]</scope>
    <source>
        <strain evidence="1 2">NCTC10112</strain>
    </source>
</reference>
<name>A0A448ZWT3_METOS</name>
<dbReference type="KEGG" id="mob:NCTC10112_00360"/>
<dbReference type="Proteomes" id="UP000290482">
    <property type="component" value="Chromosome"/>
</dbReference>
<proteinExistence type="predicted"/>
<accession>A0A448ZWT3</accession>
<protein>
    <submittedName>
        <fullName evidence="1">Uncharacterized protein</fullName>
    </submittedName>
</protein>
<dbReference type="AlphaFoldDB" id="A0A448ZWT3"/>
<gene>
    <name evidence="1" type="ORF">NCTC10112_00360</name>
</gene>